<evidence type="ECO:0000256" key="2">
    <source>
        <dbReference type="ARBA" id="ARBA00007248"/>
    </source>
</evidence>
<dbReference type="EMBL" id="JAATLI010000002">
    <property type="protein sequence ID" value="NJC17028.1"/>
    <property type="molecule type" value="Genomic_DNA"/>
</dbReference>
<dbReference type="GeneID" id="86893057"/>
<dbReference type="Gene3D" id="2.60.40.2090">
    <property type="match status" value="1"/>
</dbReference>
<dbReference type="RefSeq" id="WP_118304466.1">
    <property type="nucleotide sequence ID" value="NZ_BMPA01000002.1"/>
</dbReference>
<keyword evidence="3" id="KW-0732">Signal</keyword>
<dbReference type="Gene3D" id="2.60.40.2100">
    <property type="match status" value="1"/>
</dbReference>
<reference evidence="9 11" key="1">
    <citation type="submission" date="2019-09" db="EMBL/GenBank/DDBJ databases">
        <title>Butyricimonas paravirosa DSM 105722 (=214-4 = JCM 18677 = CCUG 65563).</title>
        <authorList>
            <person name="Le Roy T."/>
            <person name="Cani P.D."/>
        </authorList>
    </citation>
    <scope>NUCLEOTIDE SEQUENCE [LARGE SCALE GENOMIC DNA]</scope>
    <source>
        <strain evidence="9 11">DSM 105722</strain>
    </source>
</reference>
<dbReference type="Proteomes" id="UP000576368">
    <property type="component" value="Unassembled WGS sequence"/>
</dbReference>
<evidence type="ECO:0000313" key="10">
    <source>
        <dbReference type="Proteomes" id="UP000576368"/>
    </source>
</evidence>
<evidence type="ECO:0000313" key="11">
    <source>
        <dbReference type="Proteomes" id="UP001302374"/>
    </source>
</evidence>
<keyword evidence="7" id="KW-0449">Lipoprotein</keyword>
<name>A0A7X5Y9H5_9BACT</name>
<evidence type="ECO:0000256" key="4">
    <source>
        <dbReference type="ARBA" id="ARBA00023136"/>
    </source>
</evidence>
<evidence type="ECO:0000256" key="7">
    <source>
        <dbReference type="ARBA" id="ARBA00023288"/>
    </source>
</evidence>
<gene>
    <name evidence="9" type="ORF">F1644_17145</name>
    <name evidence="8" type="ORF">GGR15_000633</name>
</gene>
<dbReference type="AlphaFoldDB" id="A0A7X5Y9H5"/>
<keyword evidence="11" id="KW-1185">Reference proteome</keyword>
<organism evidence="8 10">
    <name type="scientific">Butyricimonas paravirosa</name>
    <dbReference type="NCBI Taxonomy" id="1472417"/>
    <lineage>
        <taxon>Bacteria</taxon>
        <taxon>Pseudomonadati</taxon>
        <taxon>Bacteroidota</taxon>
        <taxon>Bacteroidia</taxon>
        <taxon>Bacteroidales</taxon>
        <taxon>Odoribacteraceae</taxon>
        <taxon>Butyricimonas</taxon>
    </lineage>
</organism>
<dbReference type="EMBL" id="CP043839">
    <property type="protein sequence ID" value="WOF13883.1"/>
    <property type="molecule type" value="Genomic_DNA"/>
</dbReference>
<keyword evidence="5" id="KW-0564">Palmitate</keyword>
<evidence type="ECO:0000256" key="3">
    <source>
        <dbReference type="ARBA" id="ARBA00022729"/>
    </source>
</evidence>
<dbReference type="Proteomes" id="UP001302374">
    <property type="component" value="Chromosome"/>
</dbReference>
<dbReference type="InterPro" id="IPR014941">
    <property type="entry name" value="FimB/Mfa2/Mfa3"/>
</dbReference>
<evidence type="ECO:0000256" key="5">
    <source>
        <dbReference type="ARBA" id="ARBA00023139"/>
    </source>
</evidence>
<accession>A0A7X5Y9H5</accession>
<dbReference type="GO" id="GO:0009279">
    <property type="term" value="C:cell outer membrane"/>
    <property type="evidence" value="ECO:0007669"/>
    <property type="project" value="UniProtKB-SubCell"/>
</dbReference>
<evidence type="ECO:0000313" key="9">
    <source>
        <dbReference type="EMBL" id="WOF13883.1"/>
    </source>
</evidence>
<sequence>MNTGGLYRDLSKRMGIVLVCLFLGSCDVMKEDTDNCGVYLEFIYDYNMEYVDSFDPWVNTVDIFVFDADDRFLFTKQARREELVGRKRMLLADDLSVGHYKVLTVGGLTNHFRVSDVQGNRLSPGKTMLGDVQVALERLSQTVSHEFFPLWTGKTIKVDYKADREVYPVSLVKNTNHFHVLLAEVGGSSTGRADRPVFTFEILTPEGAVYGHDNAPRVQVPVTYMPYSLEVGEGPEVLSEGHVNTARLLYDDDYAYKLIVYDTRTGLRVWDYDLMKLLESRKPILRPDGSALPMPEFLDRQSEWRMVILYKEGENPSGFVALSIEVNGWIVWRNDIEV</sequence>
<keyword evidence="6" id="KW-0998">Cell outer membrane</keyword>
<protein>
    <submittedName>
        <fullName evidence="9">FimB/Mfa2 family fimbrial subunit</fullName>
    </submittedName>
</protein>
<evidence type="ECO:0000256" key="6">
    <source>
        <dbReference type="ARBA" id="ARBA00023237"/>
    </source>
</evidence>
<keyword evidence="4" id="KW-0472">Membrane</keyword>
<comment type="subcellular location">
    <subcellularLocation>
        <location evidence="1">Cell outer membrane</location>
    </subcellularLocation>
</comment>
<comment type="similarity">
    <text evidence="2">Belongs to the bacteroidetes fimbrillin superfamily. FimB/Mfa2 family.</text>
</comment>
<reference evidence="8 10" key="2">
    <citation type="submission" date="2020-03" db="EMBL/GenBank/DDBJ databases">
        <title>Genomic Encyclopedia of Type Strains, Phase IV (KMG-IV): sequencing the most valuable type-strain genomes for metagenomic binning, comparative biology and taxonomic classification.</title>
        <authorList>
            <person name="Goeker M."/>
        </authorList>
    </citation>
    <scope>NUCLEOTIDE SEQUENCE [LARGE SCALE GENOMIC DNA]</scope>
    <source>
        <strain evidence="8 10">DSM 105722</strain>
    </source>
</reference>
<proteinExistence type="inferred from homology"/>
<dbReference type="Pfam" id="PF08842">
    <property type="entry name" value="Mfa2"/>
    <property type="match status" value="1"/>
</dbReference>
<evidence type="ECO:0000313" key="8">
    <source>
        <dbReference type="EMBL" id="NJC17028.1"/>
    </source>
</evidence>
<evidence type="ECO:0000256" key="1">
    <source>
        <dbReference type="ARBA" id="ARBA00004442"/>
    </source>
</evidence>